<keyword evidence="2" id="KW-1185">Reference proteome</keyword>
<proteinExistence type="predicted"/>
<gene>
    <name evidence="1" type="ORF">GCM10011409_23030</name>
</gene>
<dbReference type="AlphaFoldDB" id="A0A9W5TXN8"/>
<evidence type="ECO:0000313" key="2">
    <source>
        <dbReference type="Proteomes" id="UP000621492"/>
    </source>
</evidence>
<name>A0A9W5TXN8_9BACI</name>
<evidence type="ECO:0000313" key="1">
    <source>
        <dbReference type="EMBL" id="GGB44840.1"/>
    </source>
</evidence>
<sequence length="161" mass="18314">MIIPITGNVNYPITLDPTVWIFDDRKILLEEAFSKRAETTVKEDEVEKASKRWDRAVFQSSKPPVNPNISRKEGEKILTNSYVMPIRDFIDNAEWDANAEKAVLVTSSDEITISLDLLRKCLLLFAIDGKIIKEDGPVYIFYPDGSNMDNPIKGLQKIIIK</sequence>
<reference evidence="1" key="1">
    <citation type="journal article" date="2014" name="Int. J. Syst. Evol. Microbiol.">
        <title>Complete genome sequence of Corynebacterium casei LMG S-19264T (=DSM 44701T), isolated from a smear-ripened cheese.</title>
        <authorList>
            <consortium name="US DOE Joint Genome Institute (JGI-PGF)"/>
            <person name="Walter F."/>
            <person name="Albersmeier A."/>
            <person name="Kalinowski J."/>
            <person name="Ruckert C."/>
        </authorList>
    </citation>
    <scope>NUCLEOTIDE SEQUENCE</scope>
    <source>
        <strain evidence="1">CGMCC 1.15454</strain>
    </source>
</reference>
<organism evidence="1 2">
    <name type="scientific">Lentibacillus populi</name>
    <dbReference type="NCBI Taxonomy" id="1827502"/>
    <lineage>
        <taxon>Bacteria</taxon>
        <taxon>Bacillati</taxon>
        <taxon>Bacillota</taxon>
        <taxon>Bacilli</taxon>
        <taxon>Bacillales</taxon>
        <taxon>Bacillaceae</taxon>
        <taxon>Lentibacillus</taxon>
    </lineage>
</organism>
<protein>
    <recommendedName>
        <fullName evidence="3">Peptidyl-prolyl cis-trans isomerase</fullName>
    </recommendedName>
</protein>
<dbReference type="Proteomes" id="UP000621492">
    <property type="component" value="Unassembled WGS sequence"/>
</dbReference>
<reference evidence="1" key="2">
    <citation type="submission" date="2020-09" db="EMBL/GenBank/DDBJ databases">
        <authorList>
            <person name="Sun Q."/>
            <person name="Zhou Y."/>
        </authorList>
    </citation>
    <scope>NUCLEOTIDE SEQUENCE</scope>
    <source>
        <strain evidence="1">CGMCC 1.15454</strain>
    </source>
</reference>
<evidence type="ECO:0008006" key="3">
    <source>
        <dbReference type="Google" id="ProtNLM"/>
    </source>
</evidence>
<dbReference type="RefSeq" id="WP_088050046.1">
    <property type="nucleotide sequence ID" value="NZ_BMJD01000017.1"/>
</dbReference>
<comment type="caution">
    <text evidence="1">The sequence shown here is derived from an EMBL/GenBank/DDBJ whole genome shotgun (WGS) entry which is preliminary data.</text>
</comment>
<dbReference type="EMBL" id="BMJD01000017">
    <property type="protein sequence ID" value="GGB44840.1"/>
    <property type="molecule type" value="Genomic_DNA"/>
</dbReference>
<accession>A0A9W5TXN8</accession>